<dbReference type="Gene3D" id="2.60.40.10">
    <property type="entry name" value="Immunoglobulins"/>
    <property type="match status" value="3"/>
</dbReference>
<name>A0ABS0TJS4_9FLAO</name>
<dbReference type="NCBIfam" id="TIGR04131">
    <property type="entry name" value="Bac_Flav_CTERM"/>
    <property type="match status" value="1"/>
</dbReference>
<dbReference type="InterPro" id="IPR026341">
    <property type="entry name" value="T9SS_type_B"/>
</dbReference>
<dbReference type="RefSeq" id="WP_198639414.1">
    <property type="nucleotide sequence ID" value="NZ_JAEHNY010000016.1"/>
</dbReference>
<dbReference type="InterPro" id="IPR013783">
    <property type="entry name" value="Ig-like_fold"/>
</dbReference>
<protein>
    <submittedName>
        <fullName evidence="1">Gliding motility-associated C-terminal domain-containing protein</fullName>
    </submittedName>
</protein>
<evidence type="ECO:0000313" key="2">
    <source>
        <dbReference type="Proteomes" id="UP000635665"/>
    </source>
</evidence>
<organism evidence="1 2">
    <name type="scientific">Salegentibacter maritimus</name>
    <dbReference type="NCBI Taxonomy" id="2794347"/>
    <lineage>
        <taxon>Bacteria</taxon>
        <taxon>Pseudomonadati</taxon>
        <taxon>Bacteroidota</taxon>
        <taxon>Flavobacteriia</taxon>
        <taxon>Flavobacteriales</taxon>
        <taxon>Flavobacteriaceae</taxon>
        <taxon>Salegentibacter</taxon>
    </lineage>
</organism>
<reference evidence="1 2" key="1">
    <citation type="submission" date="2020-12" db="EMBL/GenBank/DDBJ databases">
        <title>Salegentibacter orientalis sp. nov., isolated from costal sediment.</title>
        <authorList>
            <person name="Lian F.-B."/>
        </authorList>
    </citation>
    <scope>NUCLEOTIDE SEQUENCE [LARGE SCALE GENOMIC DNA]</scope>
    <source>
        <strain evidence="1 2">F60176</strain>
    </source>
</reference>
<proteinExistence type="predicted"/>
<dbReference type="EMBL" id="JAEHNY010000016">
    <property type="protein sequence ID" value="MBI6121292.1"/>
    <property type="molecule type" value="Genomic_DNA"/>
</dbReference>
<sequence length="388" mass="41773">LDGATEVSISENISWDAVPNADGYYINIGTTPEGNDLVNNAELTTTSYSHTTDFPENTTIYVSVTPYNVVGSATGCPEISFTTESFANPSVPDCTTITSPVDGATDVCISENISWDAVPNADGYYVNIGTTPGGNDLVNNTDLTTTNYNPTTDFPENTTIYVSVTPYNAIGNATGCTEISFTTESFATPSIPNCSTITSPVDGATEVSISENISWDAVQDADGYYINIGTTVGGNDLVNNTNLTTTTYSHTTDFPENTTIYVSVTPYNAVGNATGCTEISFTTETTNITVSETKYGFSPNDDGINDYWVIGGIENHPNNIVSIYNRWGDIVFRIQGYNNQNNVFRGIANKSTKLGGSNLPSGTYFFTIENVTKNHRLKKLKGFLVLKR</sequence>
<dbReference type="Pfam" id="PF13585">
    <property type="entry name" value="CHU_C"/>
    <property type="match status" value="1"/>
</dbReference>
<gene>
    <name evidence="1" type="ORF">I6U50_14800</name>
</gene>
<evidence type="ECO:0000313" key="1">
    <source>
        <dbReference type="EMBL" id="MBI6121292.1"/>
    </source>
</evidence>
<accession>A0ABS0TJS4</accession>
<keyword evidence="2" id="KW-1185">Reference proteome</keyword>
<feature type="non-terminal residue" evidence="1">
    <location>
        <position position="1"/>
    </location>
</feature>
<comment type="caution">
    <text evidence="1">The sequence shown here is derived from an EMBL/GenBank/DDBJ whole genome shotgun (WGS) entry which is preliminary data.</text>
</comment>
<dbReference type="Proteomes" id="UP000635665">
    <property type="component" value="Unassembled WGS sequence"/>
</dbReference>